<dbReference type="PANTHER" id="PTHR39189:SF1">
    <property type="entry name" value="UPF0173 METAL-DEPENDENT HYDROLASE YTKL"/>
    <property type="match status" value="1"/>
</dbReference>
<dbReference type="InterPro" id="IPR036866">
    <property type="entry name" value="RibonucZ/Hydroxyglut_hydro"/>
</dbReference>
<comment type="caution">
    <text evidence="1">The sequence shown here is derived from an EMBL/GenBank/DDBJ whole genome shotgun (WGS) entry which is preliminary data.</text>
</comment>
<protein>
    <recommendedName>
        <fullName evidence="2">Zn-dependent hydrolase</fullName>
    </recommendedName>
</protein>
<gene>
    <name evidence="1" type="ORF">S01H4_55435</name>
</gene>
<organism evidence="1">
    <name type="scientific">marine sediment metagenome</name>
    <dbReference type="NCBI Taxonomy" id="412755"/>
    <lineage>
        <taxon>unclassified sequences</taxon>
        <taxon>metagenomes</taxon>
        <taxon>ecological metagenomes</taxon>
    </lineage>
</organism>
<reference evidence="1" key="1">
    <citation type="journal article" date="2014" name="Front. Microbiol.">
        <title>High frequency of phylogenetically diverse reductive dehalogenase-homologous genes in deep subseafloor sedimentary metagenomes.</title>
        <authorList>
            <person name="Kawai M."/>
            <person name="Futagami T."/>
            <person name="Toyoda A."/>
            <person name="Takaki Y."/>
            <person name="Nishi S."/>
            <person name="Hori S."/>
            <person name="Arai W."/>
            <person name="Tsubouchi T."/>
            <person name="Morono Y."/>
            <person name="Uchiyama I."/>
            <person name="Ito T."/>
            <person name="Fujiyama A."/>
            <person name="Inagaki F."/>
            <person name="Takami H."/>
        </authorList>
    </citation>
    <scope>NUCLEOTIDE SEQUENCE</scope>
    <source>
        <strain evidence="1">Expedition CK06-06</strain>
    </source>
</reference>
<name>X1DBY8_9ZZZZ</name>
<sequence>YFGHTSFAMEAKGTTILLNPGIWDGNPVVPDDFEARIVIATNHVDDALGNAATISVNSKAWFLGSKGAADKAAEQGVKPWLLHVLETEVPYEVPDVTITPYSLSRTDEEGGGRIENLGLIIEMGGMKIGYLGDSSIRGLFEQLEMDILIVPIGGGATFQVKDAVSLCIDTKPRIGIPMRWTSEDQPKKFSKYVEQFGQGTKPVLMEPNQVLVVQWAAGNEFRYELN</sequence>
<dbReference type="AlphaFoldDB" id="X1DBY8"/>
<feature type="non-terminal residue" evidence="1">
    <location>
        <position position="1"/>
    </location>
</feature>
<dbReference type="EMBL" id="BART01031996">
    <property type="protein sequence ID" value="GAH18296.1"/>
    <property type="molecule type" value="Genomic_DNA"/>
</dbReference>
<evidence type="ECO:0008006" key="2">
    <source>
        <dbReference type="Google" id="ProtNLM"/>
    </source>
</evidence>
<accession>X1DBY8</accession>
<evidence type="ECO:0000313" key="1">
    <source>
        <dbReference type="EMBL" id="GAH18296.1"/>
    </source>
</evidence>
<dbReference type="SUPFAM" id="SSF56281">
    <property type="entry name" value="Metallo-hydrolase/oxidoreductase"/>
    <property type="match status" value="1"/>
</dbReference>
<proteinExistence type="predicted"/>
<dbReference type="Gene3D" id="3.60.15.10">
    <property type="entry name" value="Ribonuclease Z/Hydroxyacylglutathione hydrolase-like"/>
    <property type="match status" value="1"/>
</dbReference>
<dbReference type="PANTHER" id="PTHR39189">
    <property type="entry name" value="UPF0173 METAL-DEPENDENT HYDROLASE YTKL"/>
    <property type="match status" value="1"/>
</dbReference>
<dbReference type="Pfam" id="PF13483">
    <property type="entry name" value="Lactamase_B_3"/>
    <property type="match status" value="1"/>
</dbReference>